<comment type="caution">
    <text evidence="3">The sequence shown here is derived from an EMBL/GenBank/DDBJ whole genome shotgun (WGS) entry which is preliminary data.</text>
</comment>
<accession>A0A7W3ZS92</accession>
<dbReference type="Proteomes" id="UP000517765">
    <property type="component" value="Unassembled WGS sequence"/>
</dbReference>
<gene>
    <name evidence="2" type="ORF">H3146_09105</name>
    <name evidence="3" type="ORF">H3147_06395</name>
</gene>
<dbReference type="EMBL" id="JABJWZ010000057">
    <property type="protein sequence ID" value="MBB1253526.1"/>
    <property type="molecule type" value="Genomic_DNA"/>
</dbReference>
<protein>
    <recommendedName>
        <fullName evidence="6">Integral membrane protein</fullName>
    </recommendedName>
</protein>
<sequence length="145" mass="14728">MTTYSPTTGAAATAAPEAARPLRMFLTLDAVVTGGNGLIYLALSGPVGDLLGLNSGFLVGIGAFLLAYGVFVGALAARPVPPVTGTKLVIDANALWAVASIAALLLWLEPSAVGAFWIPAQALVVGAFAALQHVSLKKMREAGVR</sequence>
<reference evidence="4 5" key="1">
    <citation type="submission" date="2020-05" db="EMBL/GenBank/DDBJ databases">
        <title>Classification of alakaliphilic streptomycetes isolated from an alkaline soil next to Lonar Crater, India and a proposal for the recognition of Streptomyces alkaliterrae sp. nov.</title>
        <authorList>
            <person name="Golinska P."/>
        </authorList>
    </citation>
    <scope>NUCLEOTIDE SEQUENCE [LARGE SCALE GENOMIC DNA]</scope>
    <source>
        <strain evidence="5">OF3</strain>
        <strain evidence="4">OF8</strain>
    </source>
</reference>
<keyword evidence="1" id="KW-1133">Transmembrane helix</keyword>
<feature type="transmembrane region" description="Helical" evidence="1">
    <location>
        <begin position="55"/>
        <end position="76"/>
    </location>
</feature>
<proteinExistence type="predicted"/>
<organism evidence="3 4">
    <name type="scientific">Streptomyces alkaliterrae</name>
    <dbReference type="NCBI Taxonomy" id="2213162"/>
    <lineage>
        <taxon>Bacteria</taxon>
        <taxon>Bacillati</taxon>
        <taxon>Actinomycetota</taxon>
        <taxon>Actinomycetes</taxon>
        <taxon>Kitasatosporales</taxon>
        <taxon>Streptomycetaceae</taxon>
        <taxon>Streptomyces</taxon>
    </lineage>
</organism>
<keyword evidence="1" id="KW-0472">Membrane</keyword>
<evidence type="ECO:0008006" key="6">
    <source>
        <dbReference type="Google" id="ProtNLM"/>
    </source>
</evidence>
<evidence type="ECO:0000313" key="5">
    <source>
        <dbReference type="Proteomes" id="UP000525686"/>
    </source>
</evidence>
<feature type="transmembrane region" description="Helical" evidence="1">
    <location>
        <begin position="88"/>
        <end position="108"/>
    </location>
</feature>
<dbReference type="Proteomes" id="UP000525686">
    <property type="component" value="Unassembled WGS sequence"/>
</dbReference>
<name>A0A7W3ZS92_9ACTN</name>
<dbReference type="AlphaFoldDB" id="A0A7W3ZS92"/>
<evidence type="ECO:0000313" key="4">
    <source>
        <dbReference type="Proteomes" id="UP000517765"/>
    </source>
</evidence>
<dbReference type="EMBL" id="JABJXA010000024">
    <property type="protein sequence ID" value="MBB1258462.1"/>
    <property type="molecule type" value="Genomic_DNA"/>
</dbReference>
<evidence type="ECO:0000256" key="1">
    <source>
        <dbReference type="SAM" id="Phobius"/>
    </source>
</evidence>
<evidence type="ECO:0000313" key="3">
    <source>
        <dbReference type="EMBL" id="MBB1258462.1"/>
    </source>
</evidence>
<dbReference type="RefSeq" id="WP_173019133.1">
    <property type="nucleotide sequence ID" value="NZ_JABJWZ010000057.1"/>
</dbReference>
<feature type="transmembrane region" description="Helical" evidence="1">
    <location>
        <begin position="25"/>
        <end position="43"/>
    </location>
</feature>
<feature type="transmembrane region" description="Helical" evidence="1">
    <location>
        <begin position="114"/>
        <end position="131"/>
    </location>
</feature>
<keyword evidence="1" id="KW-0812">Transmembrane</keyword>
<reference evidence="3" key="2">
    <citation type="journal article" name="Syst. Appl. Microbiol.">
        <title>Streptomyces alkaliterrae sp. nov., isolated from an alkaline soil, and emended descriptions of Streptomyces alkaliphilus, Streptomyces calidiresistens and Streptomyces durbertensis.</title>
        <authorList>
            <person name="Swiecimska M."/>
            <person name="Golinska P."/>
            <person name="Nouioui I."/>
            <person name="Wypij M."/>
            <person name="Rai M."/>
            <person name="Sangal V."/>
            <person name="Goodfellow M."/>
        </authorList>
    </citation>
    <scope>NUCLEOTIDE SEQUENCE</scope>
    <source>
        <strain evidence="2">OF3</strain>
        <strain evidence="3">OF8</strain>
    </source>
</reference>
<evidence type="ECO:0000313" key="2">
    <source>
        <dbReference type="EMBL" id="MBB1253526.1"/>
    </source>
</evidence>